<gene>
    <name evidence="9" type="ORF">CBF27_08175</name>
</gene>
<dbReference type="CDD" id="cd06530">
    <property type="entry name" value="S26_SPase_I"/>
    <property type="match status" value="1"/>
</dbReference>
<dbReference type="InterPro" id="IPR019757">
    <property type="entry name" value="Pept_S26A_signal_pept_1_Lys-AS"/>
</dbReference>
<dbReference type="PRINTS" id="PR00727">
    <property type="entry name" value="LEADERPTASE"/>
</dbReference>
<dbReference type="PROSITE" id="PS00760">
    <property type="entry name" value="SPASE_I_2"/>
    <property type="match status" value="1"/>
</dbReference>
<dbReference type="GO" id="GO:0005886">
    <property type="term" value="C:plasma membrane"/>
    <property type="evidence" value="ECO:0007669"/>
    <property type="project" value="UniProtKB-SubCell"/>
</dbReference>
<dbReference type="Gene3D" id="2.10.109.10">
    <property type="entry name" value="Umud Fragment, subunit A"/>
    <property type="match status" value="1"/>
</dbReference>
<dbReference type="EMBL" id="NGKC01000008">
    <property type="protein sequence ID" value="RSU11464.1"/>
    <property type="molecule type" value="Genomic_DNA"/>
</dbReference>
<dbReference type="Pfam" id="PF10502">
    <property type="entry name" value="Peptidase_S26"/>
    <property type="match status" value="1"/>
</dbReference>
<evidence type="ECO:0000256" key="7">
    <source>
        <dbReference type="RuleBase" id="RU362042"/>
    </source>
</evidence>
<dbReference type="GO" id="GO:0006465">
    <property type="term" value="P:signal peptide processing"/>
    <property type="evidence" value="ECO:0007669"/>
    <property type="project" value="InterPro"/>
</dbReference>
<keyword evidence="7" id="KW-1133">Transmembrane helix</keyword>
<feature type="domain" description="Peptidase S26" evidence="8">
    <location>
        <begin position="11"/>
        <end position="172"/>
    </location>
</feature>
<evidence type="ECO:0000313" key="10">
    <source>
        <dbReference type="Proteomes" id="UP000286773"/>
    </source>
</evidence>
<protein>
    <recommendedName>
        <fullName evidence="4 7">Signal peptidase I</fullName>
        <ecNumber evidence="4 7">3.4.21.89</ecNumber>
    </recommendedName>
</protein>
<dbReference type="OrthoDB" id="9802919at2"/>
<comment type="caution">
    <text evidence="9">The sequence shown here is derived from an EMBL/GenBank/DDBJ whole genome shotgun (WGS) entry which is preliminary data.</text>
</comment>
<dbReference type="PROSITE" id="PS00761">
    <property type="entry name" value="SPASE_I_3"/>
    <property type="match status" value="1"/>
</dbReference>
<evidence type="ECO:0000256" key="3">
    <source>
        <dbReference type="ARBA" id="ARBA00009370"/>
    </source>
</evidence>
<dbReference type="SUPFAM" id="SSF51306">
    <property type="entry name" value="LexA/Signal peptidase"/>
    <property type="match status" value="1"/>
</dbReference>
<name>A0A430ATS2_9ENTE</name>
<dbReference type="InterPro" id="IPR000223">
    <property type="entry name" value="Pept_S26A_signal_pept_1"/>
</dbReference>
<dbReference type="InterPro" id="IPR019758">
    <property type="entry name" value="Pept_S26A_signal_pept_1_CS"/>
</dbReference>
<dbReference type="PANTHER" id="PTHR43390">
    <property type="entry name" value="SIGNAL PEPTIDASE I"/>
    <property type="match status" value="1"/>
</dbReference>
<proteinExistence type="inferred from homology"/>
<feature type="active site" evidence="6">
    <location>
        <position position="38"/>
    </location>
</feature>
<dbReference type="NCBIfam" id="TIGR02227">
    <property type="entry name" value="sigpep_I_bact"/>
    <property type="match status" value="1"/>
</dbReference>
<keyword evidence="5 7" id="KW-0378">Hydrolase</keyword>
<keyword evidence="7" id="KW-0472">Membrane</keyword>
<dbReference type="AlphaFoldDB" id="A0A430ATS2"/>
<keyword evidence="7" id="KW-0645">Protease</keyword>
<comment type="subcellular location">
    <subcellularLocation>
        <location evidence="2">Cell membrane</location>
        <topology evidence="2">Single-pass type II membrane protein</topology>
    </subcellularLocation>
    <subcellularLocation>
        <location evidence="7">Membrane</location>
        <topology evidence="7">Single-pass type II membrane protein</topology>
    </subcellularLocation>
</comment>
<dbReference type="Proteomes" id="UP000286773">
    <property type="component" value="Unassembled WGS sequence"/>
</dbReference>
<feature type="active site" evidence="6">
    <location>
        <position position="77"/>
    </location>
</feature>
<reference evidence="9 10" key="1">
    <citation type="submission" date="2017-05" db="EMBL/GenBank/DDBJ databases">
        <title>Vagococcus spp. assemblies.</title>
        <authorList>
            <person name="Gulvik C.A."/>
        </authorList>
    </citation>
    <scope>NUCLEOTIDE SEQUENCE [LARGE SCALE GENOMIC DNA]</scope>
    <source>
        <strain evidence="9 10">LMG 24798</strain>
    </source>
</reference>
<feature type="transmembrane region" description="Helical" evidence="7">
    <location>
        <begin position="12"/>
        <end position="34"/>
    </location>
</feature>
<dbReference type="PANTHER" id="PTHR43390:SF1">
    <property type="entry name" value="CHLOROPLAST PROCESSING PEPTIDASE"/>
    <property type="match status" value="1"/>
</dbReference>
<organism evidence="9 10">
    <name type="scientific">Vagococcus acidifermentans</name>
    <dbReference type="NCBI Taxonomy" id="564710"/>
    <lineage>
        <taxon>Bacteria</taxon>
        <taxon>Bacillati</taxon>
        <taxon>Bacillota</taxon>
        <taxon>Bacilli</taxon>
        <taxon>Lactobacillales</taxon>
        <taxon>Enterococcaceae</taxon>
        <taxon>Vagococcus</taxon>
    </lineage>
</organism>
<evidence type="ECO:0000256" key="6">
    <source>
        <dbReference type="PIRSR" id="PIRSR600223-1"/>
    </source>
</evidence>
<evidence type="ECO:0000256" key="5">
    <source>
        <dbReference type="ARBA" id="ARBA00022801"/>
    </source>
</evidence>
<keyword evidence="7" id="KW-0812">Transmembrane</keyword>
<dbReference type="GO" id="GO:0009003">
    <property type="term" value="F:signal peptidase activity"/>
    <property type="evidence" value="ECO:0007669"/>
    <property type="project" value="UniProtKB-EC"/>
</dbReference>
<evidence type="ECO:0000256" key="4">
    <source>
        <dbReference type="ARBA" id="ARBA00013208"/>
    </source>
</evidence>
<evidence type="ECO:0000313" key="9">
    <source>
        <dbReference type="EMBL" id="RSU11464.1"/>
    </source>
</evidence>
<accession>A0A430ATS2</accession>
<evidence type="ECO:0000256" key="2">
    <source>
        <dbReference type="ARBA" id="ARBA00004401"/>
    </source>
</evidence>
<evidence type="ECO:0000256" key="1">
    <source>
        <dbReference type="ARBA" id="ARBA00000677"/>
    </source>
</evidence>
<sequence>MSKFKITISDVLWVVGLIIVVWLLKQYVFLSVIVSGSSMDPTMADGERVIALKMTEVERFDIVTFPAPDAPDKSYIKRVIGLPGDTVEYRDDTLYINGKAYEEPYLEEFKSRLPEGQLLTYNFTLEEVTGLDTVPEDSVFVMGDNRQNSRDSRSFGFIKKADISGDVWFSFWPLDKIGAVD</sequence>
<dbReference type="InterPro" id="IPR036286">
    <property type="entry name" value="LexA/Signal_pep-like_sf"/>
</dbReference>
<comment type="catalytic activity">
    <reaction evidence="1 7">
        <text>Cleavage of hydrophobic, N-terminal signal or leader sequences from secreted and periplasmic proteins.</text>
        <dbReference type="EC" id="3.4.21.89"/>
    </reaction>
</comment>
<dbReference type="GO" id="GO:0004252">
    <property type="term" value="F:serine-type endopeptidase activity"/>
    <property type="evidence" value="ECO:0007669"/>
    <property type="project" value="InterPro"/>
</dbReference>
<dbReference type="InterPro" id="IPR019533">
    <property type="entry name" value="Peptidase_S26"/>
</dbReference>
<comment type="similarity">
    <text evidence="3 7">Belongs to the peptidase S26 family.</text>
</comment>
<dbReference type="EC" id="3.4.21.89" evidence="4 7"/>
<evidence type="ECO:0000259" key="8">
    <source>
        <dbReference type="Pfam" id="PF10502"/>
    </source>
</evidence>
<keyword evidence="10" id="KW-1185">Reference proteome</keyword>